<proteinExistence type="predicted"/>
<accession>A0A6B8TQ67</accession>
<protein>
    <submittedName>
        <fullName evidence="1">Uncharacterized protein</fullName>
    </submittedName>
</protein>
<reference evidence="1 2" key="1">
    <citation type="submission" date="2019-11" db="EMBL/GenBank/DDBJ databases">
        <title>FDA dAtabase for Regulatory Grade micrObial Sequences (FDA-ARGOS): Supporting development and validation of Infectious Disease Dx tests.</title>
        <authorList>
            <person name="Kerrigan L."/>
            <person name="Long C."/>
            <person name="Tallon L."/>
            <person name="Sadzewicz L."/>
            <person name="Vavikolanu K."/>
            <person name="Mehta A."/>
            <person name="Aluvathingal J."/>
            <person name="Nadendla S."/>
            <person name="Yan Y."/>
            <person name="Sichtig H."/>
        </authorList>
    </citation>
    <scope>NUCLEOTIDE SEQUENCE [LARGE SCALE GENOMIC DNA]</scope>
    <source>
        <strain evidence="1 2">FDAARGOS_674</strain>
    </source>
</reference>
<dbReference type="AlphaFoldDB" id="A0A6B8TQ67"/>
<evidence type="ECO:0000313" key="1">
    <source>
        <dbReference type="EMBL" id="QGS35106.1"/>
    </source>
</evidence>
<organism evidence="1 2">
    <name type="scientific">Corynebacterium xerosis</name>
    <dbReference type="NCBI Taxonomy" id="1725"/>
    <lineage>
        <taxon>Bacteria</taxon>
        <taxon>Bacillati</taxon>
        <taxon>Actinomycetota</taxon>
        <taxon>Actinomycetes</taxon>
        <taxon>Mycobacteriales</taxon>
        <taxon>Corynebacteriaceae</taxon>
        <taxon>Corynebacterium</taxon>
    </lineage>
</organism>
<dbReference type="RefSeq" id="WP_155869855.1">
    <property type="nucleotide sequence ID" value="NZ_CP046322.1"/>
</dbReference>
<dbReference type="Proteomes" id="UP000426857">
    <property type="component" value="Chromosome"/>
</dbReference>
<name>A0A6B8TQ67_9CORY</name>
<gene>
    <name evidence="1" type="ORF">FOB82_09265</name>
</gene>
<dbReference type="KEGG" id="cxe:FOB82_09265"/>
<evidence type="ECO:0000313" key="2">
    <source>
        <dbReference type="Proteomes" id="UP000426857"/>
    </source>
</evidence>
<dbReference type="EMBL" id="CP046322">
    <property type="protein sequence ID" value="QGS35106.1"/>
    <property type="molecule type" value="Genomic_DNA"/>
</dbReference>
<sequence length="47" mass="5015">MALVRQPVMEPVTWPTMSRMGAVAVARVRSGTRVVVKQNPPTSPAGP</sequence>